<organism evidence="1 2">
    <name type="scientific">Brachionus calyciflorus</name>
    <dbReference type="NCBI Taxonomy" id="104777"/>
    <lineage>
        <taxon>Eukaryota</taxon>
        <taxon>Metazoa</taxon>
        <taxon>Spiralia</taxon>
        <taxon>Gnathifera</taxon>
        <taxon>Rotifera</taxon>
        <taxon>Eurotatoria</taxon>
        <taxon>Monogononta</taxon>
        <taxon>Pseudotrocha</taxon>
        <taxon>Ploima</taxon>
        <taxon>Brachionidae</taxon>
        <taxon>Brachionus</taxon>
    </lineage>
</organism>
<evidence type="ECO:0000313" key="2">
    <source>
        <dbReference type="Proteomes" id="UP000663879"/>
    </source>
</evidence>
<reference evidence="1" key="1">
    <citation type="submission" date="2021-02" db="EMBL/GenBank/DDBJ databases">
        <authorList>
            <person name="Nowell W R."/>
        </authorList>
    </citation>
    <scope>NUCLEOTIDE SEQUENCE</scope>
    <source>
        <strain evidence="1">Ploen Becks lab</strain>
    </source>
</reference>
<gene>
    <name evidence="1" type="ORF">OXX778_LOCUS11173</name>
</gene>
<dbReference type="EMBL" id="CAJNOC010001860">
    <property type="protein sequence ID" value="CAF0896362.1"/>
    <property type="molecule type" value="Genomic_DNA"/>
</dbReference>
<proteinExistence type="predicted"/>
<dbReference type="OrthoDB" id="10156669at2759"/>
<sequence length="112" mass="12800">MSVSQQKDPKELDPKTSFYEGLAPLLDKLRKIYKKSEVEEKICSILEAKKNPNTKFQNTYYLLSKYKVIEVGGINCLIKLEESENAITYVCPYEDLYDEIHQTHLKGGHGGA</sequence>
<keyword evidence="2" id="KW-1185">Reference proteome</keyword>
<dbReference type="AlphaFoldDB" id="A0A813Z9V8"/>
<dbReference type="Proteomes" id="UP000663879">
    <property type="component" value="Unassembled WGS sequence"/>
</dbReference>
<evidence type="ECO:0000313" key="1">
    <source>
        <dbReference type="EMBL" id="CAF0896362.1"/>
    </source>
</evidence>
<name>A0A813Z9V8_9BILA</name>
<protein>
    <submittedName>
        <fullName evidence="1">Uncharacterized protein</fullName>
    </submittedName>
</protein>
<comment type="caution">
    <text evidence="1">The sequence shown here is derived from an EMBL/GenBank/DDBJ whole genome shotgun (WGS) entry which is preliminary data.</text>
</comment>
<accession>A0A813Z9V8</accession>